<reference evidence="2 3" key="1">
    <citation type="submission" date="2020-06" db="EMBL/GenBank/DDBJ databases">
        <title>Transcriptomic and genomic resources for Thalictrum thalictroides and T. hernandezii: Facilitating candidate gene discovery in an emerging model plant lineage.</title>
        <authorList>
            <person name="Arias T."/>
            <person name="Riano-Pachon D.M."/>
            <person name="Di Stilio V.S."/>
        </authorList>
    </citation>
    <scope>NUCLEOTIDE SEQUENCE [LARGE SCALE GENOMIC DNA]</scope>
    <source>
        <strain evidence="3">cv. WT478/WT964</strain>
        <tissue evidence="2">Leaves</tissue>
    </source>
</reference>
<comment type="caution">
    <text evidence="2">The sequence shown here is derived from an EMBL/GenBank/DDBJ whole genome shotgun (WGS) entry which is preliminary data.</text>
</comment>
<evidence type="ECO:0000313" key="3">
    <source>
        <dbReference type="Proteomes" id="UP000554482"/>
    </source>
</evidence>
<proteinExistence type="predicted"/>
<evidence type="ECO:0000256" key="1">
    <source>
        <dbReference type="SAM" id="MobiDB-lite"/>
    </source>
</evidence>
<organism evidence="2 3">
    <name type="scientific">Thalictrum thalictroides</name>
    <name type="common">Rue-anemone</name>
    <name type="synonym">Anemone thalictroides</name>
    <dbReference type="NCBI Taxonomy" id="46969"/>
    <lineage>
        <taxon>Eukaryota</taxon>
        <taxon>Viridiplantae</taxon>
        <taxon>Streptophyta</taxon>
        <taxon>Embryophyta</taxon>
        <taxon>Tracheophyta</taxon>
        <taxon>Spermatophyta</taxon>
        <taxon>Magnoliopsida</taxon>
        <taxon>Ranunculales</taxon>
        <taxon>Ranunculaceae</taxon>
        <taxon>Thalictroideae</taxon>
        <taxon>Thalictrum</taxon>
    </lineage>
</organism>
<dbReference type="EMBL" id="JABWDY010018965">
    <property type="protein sequence ID" value="KAF5194261.1"/>
    <property type="molecule type" value="Genomic_DNA"/>
</dbReference>
<sequence length="252" mass="27558">MKGDVWISFKYNGLPSLYCVVCRRLGHDRVNCHFPPENNNLLLLMIAYNGEEEDFAGNTQANDDQLPNVTGPTWPHDVSPLPSPSDFMGNSSSGSNNDFMFNNEPMSQAHNESEIPDQNFKKLIQLWAESGLLSTDSAGDCRWVGPTPSPPNSEPLTQVIPDPTNQTPYPDGLPNLNSLSSTEIPNETLTAHINPNASTIGIQINEEGDLTNNPRRRGRPIGSTNRKHQSGKGKGILINENDGAGGKKRKLS</sequence>
<name>A0A7J6WAD1_THATH</name>
<protein>
    <recommendedName>
        <fullName evidence="4">Zinc knuckle CX2CX4HX4C domain-containing protein</fullName>
    </recommendedName>
</protein>
<dbReference type="OrthoDB" id="1750790at2759"/>
<accession>A0A7J6WAD1</accession>
<feature type="region of interest" description="Disordered" evidence="1">
    <location>
        <begin position="200"/>
        <end position="252"/>
    </location>
</feature>
<feature type="compositionally biased region" description="Basic residues" evidence="1">
    <location>
        <begin position="214"/>
        <end position="231"/>
    </location>
</feature>
<evidence type="ECO:0000313" key="2">
    <source>
        <dbReference type="EMBL" id="KAF5194261.1"/>
    </source>
</evidence>
<evidence type="ECO:0008006" key="4">
    <source>
        <dbReference type="Google" id="ProtNLM"/>
    </source>
</evidence>
<gene>
    <name evidence="2" type="ORF">FRX31_016152</name>
</gene>
<dbReference type="AlphaFoldDB" id="A0A7J6WAD1"/>
<dbReference type="Proteomes" id="UP000554482">
    <property type="component" value="Unassembled WGS sequence"/>
</dbReference>
<keyword evidence="3" id="KW-1185">Reference proteome</keyword>